<dbReference type="GO" id="GO:0003887">
    <property type="term" value="F:DNA-directed DNA polymerase activity"/>
    <property type="evidence" value="ECO:0007669"/>
    <property type="project" value="InterPro"/>
</dbReference>
<dbReference type="NCBIfam" id="TIGR00573">
    <property type="entry name" value="dnaq"/>
    <property type="match status" value="1"/>
</dbReference>
<dbReference type="InterPro" id="IPR006054">
    <property type="entry name" value="DnaQ"/>
</dbReference>
<name>A0A0E4H996_9BACL</name>
<gene>
    <name evidence="5" type="ORF">PRIO_2564</name>
</gene>
<feature type="domain" description="Exonuclease" evidence="4">
    <location>
        <begin position="63"/>
        <end position="232"/>
    </location>
</feature>
<dbReference type="PANTHER" id="PTHR30231">
    <property type="entry name" value="DNA POLYMERASE III SUBUNIT EPSILON"/>
    <property type="match status" value="1"/>
</dbReference>
<dbReference type="FunFam" id="3.30.420.10:FF:000045">
    <property type="entry name" value="3'-5' exonuclease DinG"/>
    <property type="match status" value="1"/>
</dbReference>
<dbReference type="PANTHER" id="PTHR30231:SF41">
    <property type="entry name" value="DNA POLYMERASE III SUBUNIT EPSILON"/>
    <property type="match status" value="1"/>
</dbReference>
<evidence type="ECO:0000256" key="3">
    <source>
        <dbReference type="ARBA" id="ARBA00022839"/>
    </source>
</evidence>
<dbReference type="GO" id="GO:0005829">
    <property type="term" value="C:cytosol"/>
    <property type="evidence" value="ECO:0007669"/>
    <property type="project" value="TreeGrafter"/>
</dbReference>
<dbReference type="SUPFAM" id="SSF53098">
    <property type="entry name" value="Ribonuclease H-like"/>
    <property type="match status" value="1"/>
</dbReference>
<dbReference type="EMBL" id="LN831776">
    <property type="protein sequence ID" value="CQR54969.1"/>
    <property type="molecule type" value="Genomic_DNA"/>
</dbReference>
<dbReference type="HOGENOM" id="CLU_047806_7_0_9"/>
<dbReference type="SMART" id="SM00479">
    <property type="entry name" value="EXOIII"/>
    <property type="match status" value="1"/>
</dbReference>
<dbReference type="PATRIC" id="fig|1073571.4.peg.2734"/>
<dbReference type="STRING" id="483937.AMQ84_14065"/>
<evidence type="ECO:0000256" key="2">
    <source>
        <dbReference type="ARBA" id="ARBA00022801"/>
    </source>
</evidence>
<dbReference type="CDD" id="cd06127">
    <property type="entry name" value="DEDDh"/>
    <property type="match status" value="1"/>
</dbReference>
<dbReference type="AlphaFoldDB" id="A0A0E4H996"/>
<dbReference type="Pfam" id="PF00929">
    <property type="entry name" value="RNase_T"/>
    <property type="match status" value="1"/>
</dbReference>
<evidence type="ECO:0000256" key="1">
    <source>
        <dbReference type="ARBA" id="ARBA00022722"/>
    </source>
</evidence>
<dbReference type="InterPro" id="IPR013520">
    <property type="entry name" value="Ribonucl_H"/>
</dbReference>
<keyword evidence="2" id="KW-0378">Hydrolase</keyword>
<sequence length="249" mass="27990">MKEPNKGGGFWNNLRQGGMPSAIASIRGGETAQQTAQQMAFIRSLMREKRRPEVLHTPLSELETVIFDLETTGFSHQHGDEILSFGAVKVVGEEIKEEECFYTLVNCQTSIPEDITKLTGISEEMTSAAPSLIDGLHNFMSFVGQQVLVAHGSNHDKSFLNAALWKTSKVQLTHRVLDTMMLARWLEPHRSNYTLDELLAVHGIPIQGRHNALEDARMTAQLWVHYLREISKKKQVDTLGDLYAYLSRA</sequence>
<dbReference type="RefSeq" id="WP_020428928.1">
    <property type="nucleotide sequence ID" value="NZ_AGBD01000736.1"/>
</dbReference>
<keyword evidence="3" id="KW-0269">Exonuclease</keyword>
<evidence type="ECO:0000313" key="6">
    <source>
        <dbReference type="Proteomes" id="UP000033163"/>
    </source>
</evidence>
<dbReference type="GO" id="GO:0008408">
    <property type="term" value="F:3'-5' exonuclease activity"/>
    <property type="evidence" value="ECO:0007669"/>
    <property type="project" value="TreeGrafter"/>
</dbReference>
<reference evidence="6" key="1">
    <citation type="submission" date="2015-03" db="EMBL/GenBank/DDBJ databases">
        <authorList>
            <person name="Wibberg D."/>
        </authorList>
    </citation>
    <scope>NUCLEOTIDE SEQUENCE [LARGE SCALE GENOMIC DNA]</scope>
</reference>
<organism evidence="5 6">
    <name type="scientific">Paenibacillus riograndensis SBR5</name>
    <dbReference type="NCBI Taxonomy" id="1073571"/>
    <lineage>
        <taxon>Bacteria</taxon>
        <taxon>Bacillati</taxon>
        <taxon>Bacillota</taxon>
        <taxon>Bacilli</taxon>
        <taxon>Bacillales</taxon>
        <taxon>Paenibacillaceae</taxon>
        <taxon>Paenibacillus</taxon>
        <taxon>Paenibacillus sonchi group</taxon>
    </lineage>
</organism>
<proteinExistence type="predicted"/>
<dbReference type="Gene3D" id="3.30.420.10">
    <property type="entry name" value="Ribonuclease H-like superfamily/Ribonuclease H"/>
    <property type="match status" value="1"/>
</dbReference>
<dbReference type="Proteomes" id="UP000033163">
    <property type="component" value="Chromosome I"/>
</dbReference>
<accession>A0A0E4H996</accession>
<dbReference type="GO" id="GO:0003677">
    <property type="term" value="F:DNA binding"/>
    <property type="evidence" value="ECO:0007669"/>
    <property type="project" value="InterPro"/>
</dbReference>
<dbReference type="NCBIfam" id="NF005836">
    <property type="entry name" value="PRK07740.1"/>
    <property type="match status" value="1"/>
</dbReference>
<dbReference type="KEGG" id="pri:PRIO_2564"/>
<evidence type="ECO:0000259" key="4">
    <source>
        <dbReference type="SMART" id="SM00479"/>
    </source>
</evidence>
<keyword evidence="1" id="KW-0540">Nuclease</keyword>
<evidence type="ECO:0000313" key="5">
    <source>
        <dbReference type="EMBL" id="CQR54969.1"/>
    </source>
</evidence>
<dbReference type="InterPro" id="IPR012337">
    <property type="entry name" value="RNaseH-like_sf"/>
</dbReference>
<dbReference type="GO" id="GO:0045004">
    <property type="term" value="P:DNA replication proofreading"/>
    <property type="evidence" value="ECO:0007669"/>
    <property type="project" value="TreeGrafter"/>
</dbReference>
<protein>
    <recommendedName>
        <fullName evidence="4">Exonuclease domain-containing protein</fullName>
    </recommendedName>
</protein>
<dbReference type="InterPro" id="IPR036397">
    <property type="entry name" value="RNaseH_sf"/>
</dbReference>